<organism evidence="4 5">
    <name type="scientific">Stichopus japonicus</name>
    <name type="common">Sea cucumber</name>
    <dbReference type="NCBI Taxonomy" id="307972"/>
    <lineage>
        <taxon>Eukaryota</taxon>
        <taxon>Metazoa</taxon>
        <taxon>Echinodermata</taxon>
        <taxon>Eleutherozoa</taxon>
        <taxon>Echinozoa</taxon>
        <taxon>Holothuroidea</taxon>
        <taxon>Aspidochirotacea</taxon>
        <taxon>Aspidochirotida</taxon>
        <taxon>Stichopodidae</taxon>
        <taxon>Apostichopus</taxon>
    </lineage>
</organism>
<sequence length="312" mass="34507">MRQPEHLPHRVTPSGSRQSASGYPLANHEPERVGDNPTLGELDVPDLQRPKYRPLRISNEFQDPEILHEDISPESVEIGCNLIPVGGPVPVRVSTIRPNLQGAGNTQRLRRNHAPTLTVLAEPNVVSSDNGAARRLPSQTPTQGNRPARLDRGRQRDPKHPALCVETLRRDLRQKGVPAKAAEYATRAWRESTVRTYDSRLARFNQWAADNACNPVEASLWEIAAFFTLLFEEGKAASTIRNYRSAIGAIHKGLPDGSTVGDNPELTKIIRGFFHTSGSTRTLPPTWSLNEVLSALAKPPYEPIRSLTRGPD</sequence>
<evidence type="ECO:0000313" key="4">
    <source>
        <dbReference type="EMBL" id="PIK40738.1"/>
    </source>
</evidence>
<dbReference type="InterPro" id="IPR010998">
    <property type="entry name" value="Integrase_recombinase_N"/>
</dbReference>
<protein>
    <recommendedName>
        <fullName evidence="3">Core-binding (CB) domain-containing protein</fullName>
    </recommendedName>
</protein>
<dbReference type="SUPFAM" id="SSF47823">
    <property type="entry name" value="lambda integrase-like, N-terminal domain"/>
    <property type="match status" value="1"/>
</dbReference>
<proteinExistence type="predicted"/>
<dbReference type="InterPro" id="IPR004107">
    <property type="entry name" value="Integrase_SAM-like_N"/>
</dbReference>
<name>A0A2G8JYB3_STIJA</name>
<dbReference type="PROSITE" id="PS51900">
    <property type="entry name" value="CB"/>
    <property type="match status" value="1"/>
</dbReference>
<dbReference type="EMBL" id="MRZV01001089">
    <property type="protein sequence ID" value="PIK40738.1"/>
    <property type="molecule type" value="Genomic_DNA"/>
</dbReference>
<keyword evidence="1" id="KW-0238">DNA-binding</keyword>
<reference evidence="4 5" key="1">
    <citation type="journal article" date="2017" name="PLoS Biol.">
        <title>The sea cucumber genome provides insights into morphological evolution and visceral regeneration.</title>
        <authorList>
            <person name="Zhang X."/>
            <person name="Sun L."/>
            <person name="Yuan J."/>
            <person name="Sun Y."/>
            <person name="Gao Y."/>
            <person name="Zhang L."/>
            <person name="Li S."/>
            <person name="Dai H."/>
            <person name="Hamel J.F."/>
            <person name="Liu C."/>
            <person name="Yu Y."/>
            <person name="Liu S."/>
            <person name="Lin W."/>
            <person name="Guo K."/>
            <person name="Jin S."/>
            <person name="Xu P."/>
            <person name="Storey K.B."/>
            <person name="Huan P."/>
            <person name="Zhang T."/>
            <person name="Zhou Y."/>
            <person name="Zhang J."/>
            <person name="Lin C."/>
            <person name="Li X."/>
            <person name="Xing L."/>
            <person name="Huo D."/>
            <person name="Sun M."/>
            <person name="Wang L."/>
            <person name="Mercier A."/>
            <person name="Li F."/>
            <person name="Yang H."/>
            <person name="Xiang J."/>
        </authorList>
    </citation>
    <scope>NUCLEOTIDE SEQUENCE [LARGE SCALE GENOMIC DNA]</scope>
    <source>
        <strain evidence="4">Shaxun</strain>
        <tissue evidence="4">Muscle</tissue>
    </source>
</reference>
<comment type="caution">
    <text evidence="4">The sequence shown here is derived from an EMBL/GenBank/DDBJ whole genome shotgun (WGS) entry which is preliminary data.</text>
</comment>
<accession>A0A2G8JYB3</accession>
<dbReference type="InterPro" id="IPR044068">
    <property type="entry name" value="CB"/>
</dbReference>
<dbReference type="Gene3D" id="1.10.150.130">
    <property type="match status" value="1"/>
</dbReference>
<evidence type="ECO:0000259" key="3">
    <source>
        <dbReference type="PROSITE" id="PS51900"/>
    </source>
</evidence>
<evidence type="ECO:0000313" key="5">
    <source>
        <dbReference type="Proteomes" id="UP000230750"/>
    </source>
</evidence>
<feature type="compositionally biased region" description="Basic and acidic residues" evidence="2">
    <location>
        <begin position="148"/>
        <end position="160"/>
    </location>
</feature>
<dbReference type="Pfam" id="PF02899">
    <property type="entry name" value="Phage_int_SAM_1"/>
    <property type="match status" value="1"/>
</dbReference>
<evidence type="ECO:0000256" key="2">
    <source>
        <dbReference type="SAM" id="MobiDB-lite"/>
    </source>
</evidence>
<dbReference type="PANTHER" id="PTHR35617:SF3">
    <property type="entry name" value="CORE-BINDING (CB) DOMAIN-CONTAINING PROTEIN"/>
    <property type="match status" value="1"/>
</dbReference>
<dbReference type="OrthoDB" id="8954815at2759"/>
<dbReference type="GO" id="GO:0003677">
    <property type="term" value="F:DNA binding"/>
    <property type="evidence" value="ECO:0007669"/>
    <property type="project" value="UniProtKB-KW"/>
</dbReference>
<evidence type="ECO:0000256" key="1">
    <source>
        <dbReference type="ARBA" id="ARBA00023125"/>
    </source>
</evidence>
<gene>
    <name evidence="4" type="ORF">BSL78_22419</name>
</gene>
<feature type="region of interest" description="Disordered" evidence="2">
    <location>
        <begin position="124"/>
        <end position="160"/>
    </location>
</feature>
<dbReference type="PANTHER" id="PTHR35617">
    <property type="entry name" value="PHAGE_INTEGRASE DOMAIN-CONTAINING PROTEIN"/>
    <property type="match status" value="1"/>
</dbReference>
<feature type="region of interest" description="Disordered" evidence="2">
    <location>
        <begin position="1"/>
        <end position="47"/>
    </location>
</feature>
<dbReference type="AlphaFoldDB" id="A0A2G8JYB3"/>
<keyword evidence="5" id="KW-1185">Reference proteome</keyword>
<dbReference type="Proteomes" id="UP000230750">
    <property type="component" value="Unassembled WGS sequence"/>
</dbReference>
<feature type="domain" description="Core-binding (CB)" evidence="3">
    <location>
        <begin position="175"/>
        <end position="255"/>
    </location>
</feature>
<dbReference type="GO" id="GO:0015074">
    <property type="term" value="P:DNA integration"/>
    <property type="evidence" value="ECO:0007669"/>
    <property type="project" value="InterPro"/>
</dbReference>